<accession>A0AAV8Q894</accession>
<evidence type="ECO:0000313" key="2">
    <source>
        <dbReference type="EMBL" id="KAJ8467699.1"/>
    </source>
</evidence>
<feature type="compositionally biased region" description="Low complexity" evidence="1">
    <location>
        <begin position="96"/>
        <end position="109"/>
    </location>
</feature>
<reference evidence="2 3" key="1">
    <citation type="submission" date="2022-12" db="EMBL/GenBank/DDBJ databases">
        <title>Chromosome-scale assembly of the Ensete ventricosum genome.</title>
        <authorList>
            <person name="Dussert Y."/>
            <person name="Stocks J."/>
            <person name="Wendawek A."/>
            <person name="Woldeyes F."/>
            <person name="Nichols R.A."/>
            <person name="Borrell J.S."/>
        </authorList>
    </citation>
    <scope>NUCLEOTIDE SEQUENCE [LARGE SCALE GENOMIC DNA]</scope>
    <source>
        <strain evidence="3">cv. Maze</strain>
        <tissue evidence="2">Seeds</tissue>
    </source>
</reference>
<feature type="compositionally biased region" description="Basic and acidic residues" evidence="1">
    <location>
        <begin position="129"/>
        <end position="138"/>
    </location>
</feature>
<dbReference type="EMBL" id="JAQQAF010000008">
    <property type="protein sequence ID" value="KAJ8467699.1"/>
    <property type="molecule type" value="Genomic_DNA"/>
</dbReference>
<protein>
    <submittedName>
        <fullName evidence="2">Uncharacterized protein</fullName>
    </submittedName>
</protein>
<feature type="region of interest" description="Disordered" evidence="1">
    <location>
        <begin position="182"/>
        <end position="221"/>
    </location>
</feature>
<comment type="caution">
    <text evidence="2">The sequence shown here is derived from an EMBL/GenBank/DDBJ whole genome shotgun (WGS) entry which is preliminary data.</text>
</comment>
<dbReference type="AlphaFoldDB" id="A0AAV8Q894"/>
<sequence length="221" mass="24361">MNPLLRARLMPESVPTKKMQDFCCYFSMSSIDRNLVKGVVICTKAFSLWGTARNNDAPLERRERVAATFLIRVSGGAMDCRGRLRRQRNDAAMAGKSKSSSFPSHWPSWPQLPPPPPATDSDQNVESHSSQKDKLGSHGWAKDIWGKSKVASGAGDRLLLALGVRLLRGGGKGRSLVAGHPWTDLKHSNGDCSPNTNPNQQNDDDDLEAYDFDVDANKPFR</sequence>
<keyword evidence="3" id="KW-1185">Reference proteome</keyword>
<organism evidence="2 3">
    <name type="scientific">Ensete ventricosum</name>
    <name type="common">Abyssinian banana</name>
    <name type="synonym">Musa ensete</name>
    <dbReference type="NCBI Taxonomy" id="4639"/>
    <lineage>
        <taxon>Eukaryota</taxon>
        <taxon>Viridiplantae</taxon>
        <taxon>Streptophyta</taxon>
        <taxon>Embryophyta</taxon>
        <taxon>Tracheophyta</taxon>
        <taxon>Spermatophyta</taxon>
        <taxon>Magnoliopsida</taxon>
        <taxon>Liliopsida</taxon>
        <taxon>Zingiberales</taxon>
        <taxon>Musaceae</taxon>
        <taxon>Ensete</taxon>
    </lineage>
</organism>
<name>A0AAV8Q894_ENSVE</name>
<evidence type="ECO:0000256" key="1">
    <source>
        <dbReference type="SAM" id="MobiDB-lite"/>
    </source>
</evidence>
<gene>
    <name evidence="2" type="ORF">OPV22_030251</name>
</gene>
<dbReference type="Proteomes" id="UP001222027">
    <property type="component" value="Unassembled WGS sequence"/>
</dbReference>
<evidence type="ECO:0000313" key="3">
    <source>
        <dbReference type="Proteomes" id="UP001222027"/>
    </source>
</evidence>
<proteinExistence type="predicted"/>
<feature type="compositionally biased region" description="Acidic residues" evidence="1">
    <location>
        <begin position="202"/>
        <end position="214"/>
    </location>
</feature>
<feature type="region of interest" description="Disordered" evidence="1">
    <location>
        <begin position="88"/>
        <end position="138"/>
    </location>
</feature>